<organism evidence="2 6">
    <name type="scientific">Pseudomonas juntendi</name>
    <dbReference type="NCBI Taxonomy" id="2666183"/>
    <lineage>
        <taxon>Bacteria</taxon>
        <taxon>Pseudomonadati</taxon>
        <taxon>Pseudomonadota</taxon>
        <taxon>Gammaproteobacteria</taxon>
        <taxon>Pseudomonadales</taxon>
        <taxon>Pseudomonadaceae</taxon>
        <taxon>Pseudomonas</taxon>
    </lineage>
</organism>
<dbReference type="InterPro" id="IPR010780">
    <property type="entry name" value="DUF1375"/>
</dbReference>
<evidence type="ECO:0000313" key="1">
    <source>
        <dbReference type="EMBL" id="MBA6058051.1"/>
    </source>
</evidence>
<dbReference type="EMBL" id="JAOCBV010000001">
    <property type="protein sequence ID" value="MDH0756948.1"/>
    <property type="molecule type" value="Genomic_DNA"/>
</dbReference>
<dbReference type="Proteomes" id="UP000556620">
    <property type="component" value="Unassembled WGS sequence"/>
</dbReference>
<dbReference type="Proteomes" id="UP001160152">
    <property type="component" value="Unassembled WGS sequence"/>
</dbReference>
<name>A0A7W2LK53_9PSED</name>
<proteinExistence type="predicted"/>
<evidence type="ECO:0000313" key="3">
    <source>
        <dbReference type="EMBL" id="MDH0756948.1"/>
    </source>
</evidence>
<dbReference type="EMBL" id="JACGCU010000003">
    <property type="protein sequence ID" value="MBA6058051.1"/>
    <property type="molecule type" value="Genomic_DNA"/>
</dbReference>
<dbReference type="Proteomes" id="UP001375228">
    <property type="component" value="Chromosome"/>
</dbReference>
<dbReference type="AlphaFoldDB" id="A0A7W2LK53"/>
<gene>
    <name evidence="2" type="ORF">H4B97_07780</name>
    <name evidence="1" type="ORF">H4C44_02505</name>
    <name evidence="3" type="ORF">N5C70_09490</name>
    <name evidence="4" type="ORF">V9385_14790</name>
</gene>
<dbReference type="Proteomes" id="UP000590738">
    <property type="component" value="Unassembled WGS sequence"/>
</dbReference>
<protein>
    <submittedName>
        <fullName evidence="2">YceK/YidQ family lipoprotein</fullName>
    </submittedName>
</protein>
<keyword evidence="8" id="KW-1185">Reference proteome</keyword>
<evidence type="ECO:0000313" key="7">
    <source>
        <dbReference type="Proteomes" id="UP001160152"/>
    </source>
</evidence>
<dbReference type="EMBL" id="JACGCZ010000009">
    <property type="protein sequence ID" value="MBA6142369.1"/>
    <property type="molecule type" value="Genomic_DNA"/>
</dbReference>
<dbReference type="Pfam" id="PF07119">
    <property type="entry name" value="DUF1375"/>
    <property type="match status" value="1"/>
</dbReference>
<dbReference type="PROSITE" id="PS51257">
    <property type="entry name" value="PROKAR_LIPOPROTEIN"/>
    <property type="match status" value="1"/>
</dbReference>
<keyword evidence="2" id="KW-0449">Lipoprotein</keyword>
<evidence type="ECO:0000313" key="6">
    <source>
        <dbReference type="Proteomes" id="UP000590738"/>
    </source>
</evidence>
<reference evidence="3 7" key="2">
    <citation type="submission" date="2022-09" db="EMBL/GenBank/DDBJ databases">
        <title>Intensive care unit water sources are persistently colonized with multi-drug resistant bacteria and are the site of extensive horizontal gene transfer of antibiotic resistance genes.</title>
        <authorList>
            <person name="Diorio-Toth L."/>
        </authorList>
    </citation>
    <scope>NUCLEOTIDE SEQUENCE [LARGE SCALE GENOMIC DNA]</scope>
    <source>
        <strain evidence="3 7">GD03901</strain>
    </source>
</reference>
<evidence type="ECO:0000313" key="4">
    <source>
        <dbReference type="EMBL" id="WWY18943.1"/>
    </source>
</evidence>
<reference evidence="4 8" key="3">
    <citation type="submission" date="2024-03" db="EMBL/GenBank/DDBJ databases">
        <title>Pseudomonas juntendi.</title>
        <authorList>
            <person name="Liu Y."/>
        </authorList>
    </citation>
    <scope>NUCLEOTIDE SEQUENCE [LARGE SCALE GENOMIC DNA]</scope>
    <source>
        <strain evidence="4 8">L4046hy</strain>
    </source>
</reference>
<evidence type="ECO:0000313" key="5">
    <source>
        <dbReference type="Proteomes" id="UP000556620"/>
    </source>
</evidence>
<accession>A0A7W2LK53</accession>
<sequence length="120" mass="13004">MRPWIGIIIAAVISGCGTVRTVSNESKAVGDLAEWNSYCPAIPRMYSGVAYQFCNLTGPERTGAHSDPYQILVDMAMSGIADTVMLPYTSYQQYKLGNMVVPSINPQMPQAPAQTSLAQE</sequence>
<dbReference type="EMBL" id="CP146691">
    <property type="protein sequence ID" value="WWY18943.1"/>
    <property type="molecule type" value="Genomic_DNA"/>
</dbReference>
<evidence type="ECO:0000313" key="8">
    <source>
        <dbReference type="Proteomes" id="UP001375228"/>
    </source>
</evidence>
<reference evidence="5 6" key="1">
    <citation type="submission" date="2020-07" db="EMBL/GenBank/DDBJ databases">
        <title>Diversity of carbapenemase encoding genes among Pseudomonas putida group clinical isolates in a tertiary Brazilian hospital.</title>
        <authorList>
            <person name="Alberto-Lei F."/>
            <person name="Nodari C.S."/>
            <person name="Streling A.P."/>
            <person name="Paulino J.T."/>
            <person name="Bessa-Neto F.O."/>
            <person name="Cayo R."/>
            <person name="Gales A.C."/>
        </authorList>
    </citation>
    <scope>NUCLEOTIDE SEQUENCE [LARGE SCALE GENOMIC DNA]</scope>
    <source>
        <strain evidence="2 6">12273</strain>
        <strain evidence="1 5">14535</strain>
    </source>
</reference>
<evidence type="ECO:0000313" key="2">
    <source>
        <dbReference type="EMBL" id="MBA6142369.1"/>
    </source>
</evidence>
<dbReference type="RefSeq" id="WP_009685868.1">
    <property type="nucleotide sequence ID" value="NZ_BQHP01000051.1"/>
</dbReference>